<name>A0A4U8WFT4_9FLAO</name>
<evidence type="ECO:0000313" key="3">
    <source>
        <dbReference type="Proteomes" id="UP000290013"/>
    </source>
</evidence>
<dbReference type="PROSITE" id="PS51257">
    <property type="entry name" value="PROKAR_LIPOPROTEIN"/>
    <property type="match status" value="1"/>
</dbReference>
<protein>
    <recommendedName>
        <fullName evidence="4">YD repeat-containing protein</fullName>
    </recommendedName>
</protein>
<proteinExistence type="predicted"/>
<reference evidence="2 3" key="1">
    <citation type="submission" date="2019-02" db="EMBL/GenBank/DDBJ databases">
        <authorList>
            <consortium name="Pathogen Informatics"/>
        </authorList>
    </citation>
    <scope>NUCLEOTIDE SEQUENCE [LARGE SCALE GENOMIC DNA]</scope>
    <source>
        <strain evidence="2 3">3012STDY6944375</strain>
    </source>
</reference>
<feature type="signal peptide" evidence="1">
    <location>
        <begin position="1"/>
        <end position="20"/>
    </location>
</feature>
<gene>
    <name evidence="2" type="ORF">NCTC12078_02627</name>
</gene>
<dbReference type="EMBL" id="LR215974">
    <property type="protein sequence ID" value="VFB04596.1"/>
    <property type="molecule type" value="Genomic_DNA"/>
</dbReference>
<evidence type="ECO:0008006" key="4">
    <source>
        <dbReference type="Google" id="ProtNLM"/>
    </source>
</evidence>
<evidence type="ECO:0000256" key="1">
    <source>
        <dbReference type="SAM" id="SignalP"/>
    </source>
</evidence>
<organism evidence="2 3">
    <name type="scientific">Chryseobacterium taihuense</name>
    <dbReference type="NCBI Taxonomy" id="1141221"/>
    <lineage>
        <taxon>Bacteria</taxon>
        <taxon>Pseudomonadati</taxon>
        <taxon>Bacteroidota</taxon>
        <taxon>Flavobacteriia</taxon>
        <taxon>Flavobacteriales</taxon>
        <taxon>Weeksellaceae</taxon>
        <taxon>Chryseobacterium group</taxon>
        <taxon>Chryseobacterium</taxon>
    </lineage>
</organism>
<evidence type="ECO:0000313" key="2">
    <source>
        <dbReference type="EMBL" id="VFB04596.1"/>
    </source>
</evidence>
<feature type="chain" id="PRO_5020216108" description="YD repeat-containing protein" evidence="1">
    <location>
        <begin position="21"/>
        <end position="297"/>
    </location>
</feature>
<dbReference type="AlphaFoldDB" id="A0A4U8WFT4"/>
<dbReference type="KEGG" id="ctai:NCTC12078_02627"/>
<accession>A0A4U8WFT4</accession>
<keyword evidence="1" id="KW-0732">Signal</keyword>
<dbReference type="Proteomes" id="UP000290013">
    <property type="component" value="Chromosome"/>
</dbReference>
<dbReference type="RefSeq" id="WP_130914798.1">
    <property type="nucleotide sequence ID" value="NZ_LR215974.1"/>
</dbReference>
<sequence>MIKNYFIKAAAILAMGFVFSCDNTTDDPINNNKNNPNNPNNGGGSTATITGPRILHKITANNIINQEYVTNGTILEKAIFKETSAANSYIIAKVTYTSGKITKVKFDQEVNGSVPANNISQEYNITYDASGKINFTTCYRTIAGVPNFDSEYTYTYDGTGKMTKIVEKKKSGNAYSFFYNYNITYTGNNISKMIMENGMTNSAGVPDMSTVFTSTYNYSSYDSKINPYNTLPKEFFVVWSLYHPFNFYSLSANNLTDFSIVTPSAPAIPGTLNYLYDSQDYPVSDQLQSQKYIYKAL</sequence>